<protein>
    <submittedName>
        <fullName evidence="1">Uncharacterized protein</fullName>
    </submittedName>
</protein>
<dbReference type="Proteomes" id="UP000276133">
    <property type="component" value="Unassembled WGS sequence"/>
</dbReference>
<keyword evidence="2" id="KW-1185">Reference proteome</keyword>
<gene>
    <name evidence="1" type="ORF">BpHYR1_019258</name>
</gene>
<accession>A0A3M7PE87</accession>
<organism evidence="1 2">
    <name type="scientific">Brachionus plicatilis</name>
    <name type="common">Marine rotifer</name>
    <name type="synonym">Brachionus muelleri</name>
    <dbReference type="NCBI Taxonomy" id="10195"/>
    <lineage>
        <taxon>Eukaryota</taxon>
        <taxon>Metazoa</taxon>
        <taxon>Spiralia</taxon>
        <taxon>Gnathifera</taxon>
        <taxon>Rotifera</taxon>
        <taxon>Eurotatoria</taxon>
        <taxon>Monogononta</taxon>
        <taxon>Pseudotrocha</taxon>
        <taxon>Ploima</taxon>
        <taxon>Brachionidae</taxon>
        <taxon>Brachionus</taxon>
    </lineage>
</organism>
<dbReference type="AlphaFoldDB" id="A0A3M7PE87"/>
<comment type="caution">
    <text evidence="1">The sequence shown here is derived from an EMBL/GenBank/DDBJ whole genome shotgun (WGS) entry which is preliminary data.</text>
</comment>
<proteinExistence type="predicted"/>
<name>A0A3M7PE87_BRAPC</name>
<sequence>MVQMIQKWQMSINKANDGVIAAILIKYRMILFGIWNLARSHISQIQVVIGSVSTTAFEKSLDSIHHI</sequence>
<reference evidence="1 2" key="1">
    <citation type="journal article" date="2018" name="Sci. Rep.">
        <title>Genomic signatures of local adaptation to the degree of environmental predictability in rotifers.</title>
        <authorList>
            <person name="Franch-Gras L."/>
            <person name="Hahn C."/>
            <person name="Garcia-Roger E.M."/>
            <person name="Carmona M.J."/>
            <person name="Serra M."/>
            <person name="Gomez A."/>
        </authorList>
    </citation>
    <scope>NUCLEOTIDE SEQUENCE [LARGE SCALE GENOMIC DNA]</scope>
    <source>
        <strain evidence="1">HYR1</strain>
    </source>
</reference>
<evidence type="ECO:0000313" key="1">
    <source>
        <dbReference type="EMBL" id="RMZ97415.1"/>
    </source>
</evidence>
<dbReference type="EMBL" id="REGN01011435">
    <property type="protein sequence ID" value="RMZ97415.1"/>
    <property type="molecule type" value="Genomic_DNA"/>
</dbReference>
<evidence type="ECO:0000313" key="2">
    <source>
        <dbReference type="Proteomes" id="UP000276133"/>
    </source>
</evidence>